<evidence type="ECO:0000313" key="2">
    <source>
        <dbReference type="EMBL" id="VFJ92988.1"/>
    </source>
</evidence>
<evidence type="ECO:0000259" key="1">
    <source>
        <dbReference type="Pfam" id="PF14280"/>
    </source>
</evidence>
<accession>A0A450UKD0</accession>
<organism evidence="2">
    <name type="scientific">Candidatus Kentrum eta</name>
    <dbReference type="NCBI Taxonomy" id="2126337"/>
    <lineage>
        <taxon>Bacteria</taxon>
        <taxon>Pseudomonadati</taxon>
        <taxon>Pseudomonadota</taxon>
        <taxon>Gammaproteobacteria</taxon>
        <taxon>Candidatus Kentrum</taxon>
    </lineage>
</organism>
<dbReference type="InterPro" id="IPR025375">
    <property type="entry name" value="DUF4365"/>
</dbReference>
<dbReference type="EMBL" id="CAADFG010000051">
    <property type="protein sequence ID" value="VFJ92988.1"/>
    <property type="molecule type" value="Genomic_DNA"/>
</dbReference>
<protein>
    <recommendedName>
        <fullName evidence="1">DUF4365 domain-containing protein</fullName>
    </recommendedName>
</protein>
<reference evidence="2" key="1">
    <citation type="submission" date="2019-02" db="EMBL/GenBank/DDBJ databases">
        <authorList>
            <person name="Gruber-Vodicka R. H."/>
            <person name="Seah K. B. B."/>
        </authorList>
    </citation>
    <scope>NUCLEOTIDE SEQUENCE</scope>
    <source>
        <strain evidence="4">BECK_SA2B12</strain>
        <strain evidence="2">BECK_SA2B15</strain>
        <strain evidence="3">BECK_SA2B20</strain>
    </source>
</reference>
<proteinExistence type="predicted"/>
<feature type="domain" description="DUF4365" evidence="1">
    <location>
        <begin position="59"/>
        <end position="115"/>
    </location>
</feature>
<name>A0A450UKD0_9GAMM</name>
<dbReference type="AlphaFoldDB" id="A0A450UKD0"/>
<evidence type="ECO:0000313" key="4">
    <source>
        <dbReference type="EMBL" id="VFK00545.1"/>
    </source>
</evidence>
<evidence type="ECO:0000313" key="3">
    <source>
        <dbReference type="EMBL" id="VFJ93723.1"/>
    </source>
</evidence>
<sequence length="120" mass="13837">MGRVFITCQECDEKVPFRDFIEERLESDPVARKILAMDKKATRALDNQALEQILMGHMQAITGEAGQIFRELTKFDYGIDGEVEFKDNEGRPSGRKIHVRLKSGNFYLRRRKKDGGRCLT</sequence>
<dbReference type="EMBL" id="CAADFI010000049">
    <property type="protein sequence ID" value="VFJ93723.1"/>
    <property type="molecule type" value="Genomic_DNA"/>
</dbReference>
<gene>
    <name evidence="2" type="ORF">BECKH772A_GA0070896_100514</name>
    <name evidence="3" type="ORF">BECKH772B_GA0070898_100494</name>
    <name evidence="4" type="ORF">BECKH772C_GA0070978_100484</name>
</gene>
<dbReference type="Pfam" id="PF14280">
    <property type="entry name" value="DUF4365"/>
    <property type="match status" value="1"/>
</dbReference>
<dbReference type="EMBL" id="CAADFJ010000048">
    <property type="protein sequence ID" value="VFK00545.1"/>
    <property type="molecule type" value="Genomic_DNA"/>
</dbReference>